<organism evidence="1 2">
    <name type="scientific">Arenibacter algicola</name>
    <dbReference type="NCBI Taxonomy" id="616991"/>
    <lineage>
        <taxon>Bacteria</taxon>
        <taxon>Pseudomonadati</taxon>
        <taxon>Bacteroidota</taxon>
        <taxon>Flavobacteriia</taxon>
        <taxon>Flavobacteriales</taxon>
        <taxon>Flavobacteriaceae</taxon>
        <taxon>Arenibacter</taxon>
    </lineage>
</organism>
<evidence type="ECO:0000313" key="2">
    <source>
        <dbReference type="Proteomes" id="UP000204551"/>
    </source>
</evidence>
<name>A0A221UX55_9FLAO</name>
<reference evidence="1 2" key="1">
    <citation type="submission" date="2017-07" db="EMBL/GenBank/DDBJ databases">
        <title>Genome Sequence of Arenibacter algicola Strain SMS7 Isolated from a culture of the Diatom Skeletonema marinoi.</title>
        <authorList>
            <person name="Topel M."/>
            <person name="Pinder M.I.M."/>
            <person name="Johansson O.N."/>
            <person name="Kourtchenko O."/>
            <person name="Godhe A."/>
            <person name="Clarke A.K."/>
        </authorList>
    </citation>
    <scope>NUCLEOTIDE SEQUENCE [LARGE SCALE GENOMIC DNA]</scope>
    <source>
        <strain evidence="1 2">SMS7</strain>
    </source>
</reference>
<accession>A0A221UX55</accession>
<dbReference type="Proteomes" id="UP000204551">
    <property type="component" value="Chromosome"/>
</dbReference>
<sequence>MGSSDLVWLVSWLAPSLSGNIRLVLAKELKANFSGLKKEV</sequence>
<dbReference type="AlphaFoldDB" id="A0A221UX55"/>
<protein>
    <submittedName>
        <fullName evidence="1">Uncharacterized protein</fullName>
    </submittedName>
</protein>
<proteinExistence type="predicted"/>
<dbReference type="EMBL" id="CP022515">
    <property type="protein sequence ID" value="ASO05840.1"/>
    <property type="molecule type" value="Genomic_DNA"/>
</dbReference>
<gene>
    <name evidence="1" type="ORF">AREALGSMS7_02392</name>
</gene>
<evidence type="ECO:0000313" key="1">
    <source>
        <dbReference type="EMBL" id="ASO05840.1"/>
    </source>
</evidence>
<dbReference type="KEGG" id="aalg:AREALGSMS7_02392"/>